<organism evidence="2 3">
    <name type="scientific">Actinoplanes nipponensis</name>
    <dbReference type="NCBI Taxonomy" id="135950"/>
    <lineage>
        <taxon>Bacteria</taxon>
        <taxon>Bacillati</taxon>
        <taxon>Actinomycetota</taxon>
        <taxon>Actinomycetes</taxon>
        <taxon>Micromonosporales</taxon>
        <taxon>Micromonosporaceae</taxon>
        <taxon>Actinoplanes</taxon>
    </lineage>
</organism>
<evidence type="ECO:0000256" key="1">
    <source>
        <dbReference type="SAM" id="MobiDB-lite"/>
    </source>
</evidence>
<reference evidence="2" key="1">
    <citation type="submission" date="2021-01" db="EMBL/GenBank/DDBJ databases">
        <title>Whole genome shotgun sequence of Actinoplanes nipponensis NBRC 14063.</title>
        <authorList>
            <person name="Komaki H."/>
            <person name="Tamura T."/>
        </authorList>
    </citation>
    <scope>NUCLEOTIDE SEQUENCE</scope>
    <source>
        <strain evidence="2">NBRC 14063</strain>
    </source>
</reference>
<keyword evidence="3" id="KW-1185">Reference proteome</keyword>
<sequence>MSCTEDRTDGQAKAVSNTLMIRVSRATAPATRAQDDGDEVSLGGETGTAMSTPSKENGCSLYDGARRVTTCQE</sequence>
<accession>A0A919MLH5</accession>
<proteinExistence type="predicted"/>
<dbReference type="Proteomes" id="UP000647172">
    <property type="component" value="Unassembled WGS sequence"/>
</dbReference>
<name>A0A919MLH5_9ACTN</name>
<evidence type="ECO:0000313" key="3">
    <source>
        <dbReference type="Proteomes" id="UP000647172"/>
    </source>
</evidence>
<evidence type="ECO:0000313" key="2">
    <source>
        <dbReference type="EMBL" id="GIE53959.1"/>
    </source>
</evidence>
<feature type="compositionally biased region" description="Polar residues" evidence="1">
    <location>
        <begin position="48"/>
        <end position="57"/>
    </location>
</feature>
<protein>
    <submittedName>
        <fullName evidence="2">Uncharacterized protein</fullName>
    </submittedName>
</protein>
<dbReference type="AlphaFoldDB" id="A0A919MLH5"/>
<gene>
    <name evidence="2" type="ORF">Ani05nite_74930</name>
</gene>
<feature type="region of interest" description="Disordered" evidence="1">
    <location>
        <begin position="27"/>
        <end position="61"/>
    </location>
</feature>
<comment type="caution">
    <text evidence="2">The sequence shown here is derived from an EMBL/GenBank/DDBJ whole genome shotgun (WGS) entry which is preliminary data.</text>
</comment>
<dbReference type="EMBL" id="BOMQ01000092">
    <property type="protein sequence ID" value="GIE53959.1"/>
    <property type="molecule type" value="Genomic_DNA"/>
</dbReference>